<evidence type="ECO:0000313" key="2">
    <source>
        <dbReference type="Proteomes" id="UP000032142"/>
    </source>
</evidence>
<protein>
    <submittedName>
        <fullName evidence="1">Uncharacterized protein</fullName>
    </submittedName>
</protein>
<accession>A0A0B0N021</accession>
<sequence>MNFANDPRACNVNPKSIKQAYIIS</sequence>
<comment type="caution">
    <text evidence="1">The sequence shown here is derived from an EMBL/GenBank/DDBJ whole genome shotgun (WGS) entry which is preliminary data.</text>
</comment>
<evidence type="ECO:0000313" key="1">
    <source>
        <dbReference type="EMBL" id="KHG04531.1"/>
    </source>
</evidence>
<dbReference type="AlphaFoldDB" id="A0A0B0N021"/>
<proteinExistence type="predicted"/>
<dbReference type="Proteomes" id="UP000032142">
    <property type="component" value="Unassembled WGS sequence"/>
</dbReference>
<dbReference type="EMBL" id="JRRC01413055">
    <property type="protein sequence ID" value="KHG04531.1"/>
    <property type="molecule type" value="Genomic_DNA"/>
</dbReference>
<gene>
    <name evidence="1" type="ORF">F383_29962</name>
</gene>
<keyword evidence="2" id="KW-1185">Reference proteome</keyword>
<name>A0A0B0N021_GOSAR</name>
<organism evidence="1 2">
    <name type="scientific">Gossypium arboreum</name>
    <name type="common">Tree cotton</name>
    <name type="synonym">Gossypium nanking</name>
    <dbReference type="NCBI Taxonomy" id="29729"/>
    <lineage>
        <taxon>Eukaryota</taxon>
        <taxon>Viridiplantae</taxon>
        <taxon>Streptophyta</taxon>
        <taxon>Embryophyta</taxon>
        <taxon>Tracheophyta</taxon>
        <taxon>Spermatophyta</taxon>
        <taxon>Magnoliopsida</taxon>
        <taxon>eudicotyledons</taxon>
        <taxon>Gunneridae</taxon>
        <taxon>Pentapetalae</taxon>
        <taxon>rosids</taxon>
        <taxon>malvids</taxon>
        <taxon>Malvales</taxon>
        <taxon>Malvaceae</taxon>
        <taxon>Malvoideae</taxon>
        <taxon>Gossypium</taxon>
    </lineage>
</organism>
<reference evidence="2" key="1">
    <citation type="submission" date="2014-09" db="EMBL/GenBank/DDBJ databases">
        <authorList>
            <person name="Mudge J."/>
            <person name="Ramaraj T."/>
            <person name="Lindquist I.E."/>
            <person name="Bharti A.K."/>
            <person name="Sundararajan A."/>
            <person name="Cameron C.T."/>
            <person name="Woodward J.E."/>
            <person name="May G.D."/>
            <person name="Brubaker C."/>
            <person name="Broadhvest J."/>
            <person name="Wilkins T.A."/>
        </authorList>
    </citation>
    <scope>NUCLEOTIDE SEQUENCE</scope>
    <source>
        <strain evidence="2">cv. AKA8401</strain>
    </source>
</reference>